<sequence>MFDVIDFLESMGQDAQLRYASSEEIAATLAGQPMDSKLRDALLAKDAQRLGVMLGKEPFCCYINPAKEDEGEDDKDDKDEGEEDGKGEGDRGKVKKEPSTNPRE</sequence>
<protein>
    <recommendedName>
        <fullName evidence="4">Ribosomally synthesized peptide with nif11-like leader</fullName>
    </recommendedName>
</protein>
<dbReference type="EMBL" id="JBHSNG010000002">
    <property type="protein sequence ID" value="MFC5579926.1"/>
    <property type="molecule type" value="Genomic_DNA"/>
</dbReference>
<accession>A0ABW0SSD4</accession>
<feature type="compositionally biased region" description="Basic and acidic residues" evidence="1">
    <location>
        <begin position="84"/>
        <end position="104"/>
    </location>
</feature>
<organism evidence="2 3">
    <name type="scientific">Rhodanobacter terrae</name>
    <dbReference type="NCBI Taxonomy" id="418647"/>
    <lineage>
        <taxon>Bacteria</taxon>
        <taxon>Pseudomonadati</taxon>
        <taxon>Pseudomonadota</taxon>
        <taxon>Gammaproteobacteria</taxon>
        <taxon>Lysobacterales</taxon>
        <taxon>Rhodanobacteraceae</taxon>
        <taxon>Rhodanobacter</taxon>
    </lineage>
</organism>
<evidence type="ECO:0000256" key="1">
    <source>
        <dbReference type="SAM" id="MobiDB-lite"/>
    </source>
</evidence>
<feature type="compositionally biased region" description="Acidic residues" evidence="1">
    <location>
        <begin position="69"/>
        <end position="83"/>
    </location>
</feature>
<name>A0ABW0SSD4_9GAMM</name>
<proteinExistence type="predicted"/>
<dbReference type="Proteomes" id="UP001596111">
    <property type="component" value="Unassembled WGS sequence"/>
</dbReference>
<dbReference type="RefSeq" id="WP_377323962.1">
    <property type="nucleotide sequence ID" value="NZ_JBHSNG010000002.1"/>
</dbReference>
<evidence type="ECO:0008006" key="4">
    <source>
        <dbReference type="Google" id="ProtNLM"/>
    </source>
</evidence>
<evidence type="ECO:0000313" key="3">
    <source>
        <dbReference type="Proteomes" id="UP001596111"/>
    </source>
</evidence>
<reference evidence="3" key="1">
    <citation type="journal article" date="2019" name="Int. J. Syst. Evol. Microbiol.">
        <title>The Global Catalogue of Microorganisms (GCM) 10K type strain sequencing project: providing services to taxonomists for standard genome sequencing and annotation.</title>
        <authorList>
            <consortium name="The Broad Institute Genomics Platform"/>
            <consortium name="The Broad Institute Genome Sequencing Center for Infectious Disease"/>
            <person name="Wu L."/>
            <person name="Ma J."/>
        </authorList>
    </citation>
    <scope>NUCLEOTIDE SEQUENCE [LARGE SCALE GENOMIC DNA]</scope>
    <source>
        <strain evidence="3">CGMCC 1.13587</strain>
    </source>
</reference>
<comment type="caution">
    <text evidence="2">The sequence shown here is derived from an EMBL/GenBank/DDBJ whole genome shotgun (WGS) entry which is preliminary data.</text>
</comment>
<feature type="region of interest" description="Disordered" evidence="1">
    <location>
        <begin position="64"/>
        <end position="104"/>
    </location>
</feature>
<gene>
    <name evidence="2" type="ORF">ACFPPB_02165</name>
</gene>
<evidence type="ECO:0000313" key="2">
    <source>
        <dbReference type="EMBL" id="MFC5579926.1"/>
    </source>
</evidence>
<keyword evidence="3" id="KW-1185">Reference proteome</keyword>